<proteinExistence type="predicted"/>
<evidence type="ECO:0000313" key="2">
    <source>
        <dbReference type="EMBL" id="MRU13871.1"/>
    </source>
</evidence>
<sequence length="71" mass="7283">MALAWNVGVAFSGLFLGSAAFVLTGLLIVGLIFRTGGQVIVVPISSPMTGMSKKGAAKNGGTFVFHRDEGL</sequence>
<gene>
    <name evidence="2" type="ORF">FDP25_00315</name>
</gene>
<evidence type="ECO:0000313" key="3">
    <source>
        <dbReference type="Proteomes" id="UP000564704"/>
    </source>
</evidence>
<keyword evidence="3" id="KW-1185">Reference proteome</keyword>
<comment type="caution">
    <text evidence="2">The sequence shown here is derived from an EMBL/GenBank/DDBJ whole genome shotgun (WGS) entry which is preliminary data.</text>
</comment>
<dbReference type="RefSeq" id="WP_154148201.1">
    <property type="nucleotide sequence ID" value="NZ_SZWE01000001.1"/>
</dbReference>
<dbReference type="EMBL" id="SZWE01000001">
    <property type="protein sequence ID" value="MRU13871.1"/>
    <property type="molecule type" value="Genomic_DNA"/>
</dbReference>
<organism evidence="2 3">
    <name type="scientific">Roseovarius bejariae</name>
    <dbReference type="NCBI Taxonomy" id="2576383"/>
    <lineage>
        <taxon>Bacteria</taxon>
        <taxon>Pseudomonadati</taxon>
        <taxon>Pseudomonadota</taxon>
        <taxon>Alphaproteobacteria</taxon>
        <taxon>Rhodobacterales</taxon>
        <taxon>Roseobacteraceae</taxon>
        <taxon>Roseovarius</taxon>
    </lineage>
</organism>
<evidence type="ECO:0000256" key="1">
    <source>
        <dbReference type="SAM" id="Phobius"/>
    </source>
</evidence>
<dbReference type="Proteomes" id="UP000564704">
    <property type="component" value="Unassembled WGS sequence"/>
</dbReference>
<keyword evidence="1" id="KW-0472">Membrane</keyword>
<accession>A0A844CF46</accession>
<keyword evidence="1" id="KW-1133">Transmembrane helix</keyword>
<protein>
    <submittedName>
        <fullName evidence="2">Uncharacterized protein</fullName>
    </submittedName>
</protein>
<name>A0A844CF46_9RHOB</name>
<keyword evidence="1" id="KW-0812">Transmembrane</keyword>
<reference evidence="2 3" key="1">
    <citation type="submission" date="2019-05" db="EMBL/GenBank/DDBJ databases">
        <title>Roseovarius bejariae sp. nov., a moderately halophylic bacterium isolated from a saline soil in Rambla Salada (Murcia).</title>
        <authorList>
            <person name="Castro D.J."/>
            <person name="Gomez-Altuve A."/>
            <person name="Reina J.C."/>
            <person name="Rodriguez M."/>
            <person name="Sampedro I."/>
            <person name="Llamas I."/>
            <person name="Martinez-Checa F."/>
        </authorList>
    </citation>
    <scope>NUCLEOTIDE SEQUENCE [LARGE SCALE GENOMIC DNA]</scope>
    <source>
        <strain evidence="2 3">A21</strain>
    </source>
</reference>
<feature type="transmembrane region" description="Helical" evidence="1">
    <location>
        <begin position="12"/>
        <end position="33"/>
    </location>
</feature>
<dbReference type="AlphaFoldDB" id="A0A844CF46"/>